<name>A0ACC3DV69_9PEZI</name>
<comment type="caution">
    <text evidence="1">The sequence shown here is derived from an EMBL/GenBank/DDBJ whole genome shotgun (WGS) entry which is preliminary data.</text>
</comment>
<gene>
    <name evidence="1" type="ORF">LTS18_014414</name>
</gene>
<proteinExistence type="predicted"/>
<protein>
    <submittedName>
        <fullName evidence="1">Uncharacterized protein</fullName>
    </submittedName>
</protein>
<dbReference type="Proteomes" id="UP001186974">
    <property type="component" value="Unassembled WGS sequence"/>
</dbReference>
<keyword evidence="2" id="KW-1185">Reference proteome</keyword>
<dbReference type="EMBL" id="JAWDJW010000461">
    <property type="protein sequence ID" value="KAK3080651.1"/>
    <property type="molecule type" value="Genomic_DNA"/>
</dbReference>
<accession>A0ACC3DV69</accession>
<reference evidence="1" key="1">
    <citation type="submission" date="2024-09" db="EMBL/GenBank/DDBJ databases">
        <title>Black Yeasts Isolated from many extreme environments.</title>
        <authorList>
            <person name="Coleine C."/>
            <person name="Stajich J.E."/>
            <person name="Selbmann L."/>
        </authorList>
    </citation>
    <scope>NUCLEOTIDE SEQUENCE</scope>
    <source>
        <strain evidence="1">CCFEE 5737</strain>
    </source>
</reference>
<sequence length="462" mass="50301">MTFPNLNPYTFDMYETTALPLGQASLLAPRKIRESPLDSWNNIKIPMNESLTDSRVHADSCITLNASVNYNYSLLIGLTVVGIPLTGRADLTLESSYTYLDCPAIPTGANVLNICSQQGRLISWSQKSLGICGDYTGLMPDWWQFIVDSSKDTELLNLLFSKWEDYSPLNCKVDAAAVYSRTLYSDCTMLTARVESNVVCDSGACVVARIRHSLTDRRPSSIGPFNVTSSQIGYPKSGDRQLEVLRNSFELMGGTPKENFISPVLVYLSGSSANALWTGSGEIPSIYDVPPKDFSIRFTQLWNSLLLAVWATEVIPGGASSNISDYGSVEDVTAVDNVDDGSGPPMSSETTAYVTPEGVMLYQTNKVWVALLVLTALILQICAIWGLVLTYTSRAPNILGYVSSLTRDNSFLTVPEGGNILDGLARARLLAKVRVQIGDVQPASELGHVAFMAAGKEGRLRQ</sequence>
<organism evidence="1 2">
    <name type="scientific">Coniosporium uncinatum</name>
    <dbReference type="NCBI Taxonomy" id="93489"/>
    <lineage>
        <taxon>Eukaryota</taxon>
        <taxon>Fungi</taxon>
        <taxon>Dikarya</taxon>
        <taxon>Ascomycota</taxon>
        <taxon>Pezizomycotina</taxon>
        <taxon>Dothideomycetes</taxon>
        <taxon>Dothideomycetes incertae sedis</taxon>
        <taxon>Coniosporium</taxon>
    </lineage>
</organism>
<evidence type="ECO:0000313" key="2">
    <source>
        <dbReference type="Proteomes" id="UP001186974"/>
    </source>
</evidence>
<evidence type="ECO:0000313" key="1">
    <source>
        <dbReference type="EMBL" id="KAK3080651.1"/>
    </source>
</evidence>